<dbReference type="GO" id="GO:0005634">
    <property type="term" value="C:nucleus"/>
    <property type="evidence" value="ECO:0007669"/>
    <property type="project" value="TreeGrafter"/>
</dbReference>
<dbReference type="GO" id="GO:0007165">
    <property type="term" value="P:signal transduction"/>
    <property type="evidence" value="ECO:0007669"/>
    <property type="project" value="TreeGrafter"/>
</dbReference>
<keyword evidence="10" id="KW-0067">ATP-binding</keyword>
<evidence type="ECO:0000256" key="4">
    <source>
        <dbReference type="ARBA" id="ARBA00022553"/>
    </source>
</evidence>
<evidence type="ECO:0000256" key="10">
    <source>
        <dbReference type="ARBA" id="ARBA00022840"/>
    </source>
</evidence>
<keyword evidence="4" id="KW-0597">Phosphoprotein</keyword>
<reference evidence="15 16" key="1">
    <citation type="journal article" date="2024" name="Plant J.">
        <title>Genome sequences and population genomics reveal climatic adaptation and genomic divergence between two closely related sweetgum species.</title>
        <authorList>
            <person name="Xu W.Q."/>
            <person name="Ren C.Q."/>
            <person name="Zhang X.Y."/>
            <person name="Comes H.P."/>
            <person name="Liu X.H."/>
            <person name="Li Y.G."/>
            <person name="Kettle C.J."/>
            <person name="Jalonen R."/>
            <person name="Gaisberger H."/>
            <person name="Ma Y.Z."/>
            <person name="Qiu Y.X."/>
        </authorList>
    </citation>
    <scope>NUCLEOTIDE SEQUENCE [LARGE SCALE GENOMIC DNA]</scope>
    <source>
        <strain evidence="15">Hangzhou</strain>
    </source>
</reference>
<dbReference type="EMBL" id="JBBPBK010000008">
    <property type="protein sequence ID" value="KAK9280084.1"/>
    <property type="molecule type" value="Genomic_DNA"/>
</dbReference>
<keyword evidence="7" id="KW-0547">Nucleotide-binding</keyword>
<organism evidence="15 16">
    <name type="scientific">Liquidambar formosana</name>
    <name type="common">Formosan gum</name>
    <dbReference type="NCBI Taxonomy" id="63359"/>
    <lineage>
        <taxon>Eukaryota</taxon>
        <taxon>Viridiplantae</taxon>
        <taxon>Streptophyta</taxon>
        <taxon>Embryophyta</taxon>
        <taxon>Tracheophyta</taxon>
        <taxon>Spermatophyta</taxon>
        <taxon>Magnoliopsida</taxon>
        <taxon>eudicotyledons</taxon>
        <taxon>Gunneridae</taxon>
        <taxon>Pentapetalae</taxon>
        <taxon>Saxifragales</taxon>
        <taxon>Altingiaceae</taxon>
        <taxon>Liquidambar</taxon>
    </lineage>
</organism>
<comment type="similarity">
    <text evidence="1">Belongs to the protein kinase superfamily. CMGC Ser/Thr protein kinase family. CDC2/CDKX subfamily.</text>
</comment>
<gene>
    <name evidence="15" type="ORF">L1049_013769</name>
</gene>
<dbReference type="InterPro" id="IPR011009">
    <property type="entry name" value="Kinase-like_dom_sf"/>
</dbReference>
<dbReference type="EC" id="2.7.11.22" evidence="2"/>
<dbReference type="PANTHER" id="PTHR24056">
    <property type="entry name" value="CELL DIVISION PROTEIN KINASE"/>
    <property type="match status" value="1"/>
</dbReference>
<evidence type="ECO:0000256" key="13">
    <source>
        <dbReference type="ARBA" id="ARBA00048367"/>
    </source>
</evidence>
<evidence type="ECO:0000256" key="8">
    <source>
        <dbReference type="ARBA" id="ARBA00022776"/>
    </source>
</evidence>
<dbReference type="SUPFAM" id="SSF56112">
    <property type="entry name" value="Protein kinase-like (PK-like)"/>
    <property type="match status" value="1"/>
</dbReference>
<dbReference type="GO" id="GO:0010468">
    <property type="term" value="P:regulation of gene expression"/>
    <property type="evidence" value="ECO:0007669"/>
    <property type="project" value="TreeGrafter"/>
</dbReference>
<accession>A0AAP0RPF5</accession>
<keyword evidence="11" id="KW-0131">Cell cycle</keyword>
<keyword evidence="6" id="KW-0808">Transferase</keyword>
<evidence type="ECO:0000256" key="3">
    <source>
        <dbReference type="ARBA" id="ARBA00022527"/>
    </source>
</evidence>
<dbReference type="FunFam" id="1.10.510.10:FF:000624">
    <property type="entry name" value="Mitogen-activated protein kinase"/>
    <property type="match status" value="1"/>
</dbReference>
<dbReference type="GO" id="GO:0005737">
    <property type="term" value="C:cytoplasm"/>
    <property type="evidence" value="ECO:0007669"/>
    <property type="project" value="TreeGrafter"/>
</dbReference>
<sequence length="295" mass="34035">MIKVFPQYDQVEVVKWFSHVYKCHSTSTGETVVIKRIPRREIINSSVERETNHFRKLDHANIARLIDVRDDEYGIFLAFETMDLDMHQLIMNPEITMSSKLIKDFLHQIICGIAHCHSQNILHRCVKPKYLLVDLCKHIVKLSEFGFAMEDGLSMKEYSRKHEKILGYTAPELLLGAKKFTAAADIWSVGCIFGEMVIRRPLFSCLNIYEEALSIWRLLGTPNEENWPGVTDLCRLINVLPQMDPKILAEEFPGLEVDGIDLLSKMLCLDPRKRITAKDAVEHKYFNDIIINNST</sequence>
<dbReference type="PANTHER" id="PTHR24056:SF548">
    <property type="entry name" value="CYCLIN-DEPENDENT KINASE A-1"/>
    <property type="match status" value="1"/>
</dbReference>
<dbReference type="Pfam" id="PF00069">
    <property type="entry name" value="Pkinase"/>
    <property type="match status" value="1"/>
</dbReference>
<dbReference type="GO" id="GO:0000082">
    <property type="term" value="P:G1/S transition of mitotic cell cycle"/>
    <property type="evidence" value="ECO:0007669"/>
    <property type="project" value="TreeGrafter"/>
</dbReference>
<dbReference type="GO" id="GO:0030332">
    <property type="term" value="F:cyclin binding"/>
    <property type="evidence" value="ECO:0007669"/>
    <property type="project" value="TreeGrafter"/>
</dbReference>
<dbReference type="GO" id="GO:0005524">
    <property type="term" value="F:ATP binding"/>
    <property type="evidence" value="ECO:0007669"/>
    <property type="project" value="UniProtKB-KW"/>
</dbReference>
<keyword evidence="5" id="KW-0132">Cell division</keyword>
<keyword evidence="3" id="KW-0723">Serine/threonine-protein kinase</keyword>
<keyword evidence="9" id="KW-0418">Kinase</keyword>
<evidence type="ECO:0000256" key="9">
    <source>
        <dbReference type="ARBA" id="ARBA00022777"/>
    </source>
</evidence>
<dbReference type="GO" id="GO:0010389">
    <property type="term" value="P:regulation of G2/M transition of mitotic cell cycle"/>
    <property type="evidence" value="ECO:0007669"/>
    <property type="project" value="TreeGrafter"/>
</dbReference>
<keyword evidence="16" id="KW-1185">Reference proteome</keyword>
<dbReference type="Gene3D" id="3.30.200.20">
    <property type="entry name" value="Phosphorylase Kinase, domain 1"/>
    <property type="match status" value="1"/>
</dbReference>
<evidence type="ECO:0000256" key="11">
    <source>
        <dbReference type="ARBA" id="ARBA00023306"/>
    </source>
</evidence>
<name>A0AAP0RPF5_LIQFO</name>
<evidence type="ECO:0000256" key="1">
    <source>
        <dbReference type="ARBA" id="ARBA00006485"/>
    </source>
</evidence>
<evidence type="ECO:0000256" key="12">
    <source>
        <dbReference type="ARBA" id="ARBA00047811"/>
    </source>
</evidence>
<dbReference type="AlphaFoldDB" id="A0AAP0RPF5"/>
<protein>
    <recommendedName>
        <fullName evidence="2">cyclin-dependent kinase</fullName>
        <ecNumber evidence="2">2.7.11.22</ecNumber>
    </recommendedName>
</protein>
<feature type="domain" description="Protein kinase" evidence="14">
    <location>
        <begin position="6"/>
        <end position="286"/>
    </location>
</feature>
<dbReference type="Proteomes" id="UP001415857">
    <property type="component" value="Unassembled WGS sequence"/>
</dbReference>
<keyword evidence="8" id="KW-0498">Mitosis</keyword>
<dbReference type="GO" id="GO:0051301">
    <property type="term" value="P:cell division"/>
    <property type="evidence" value="ECO:0007669"/>
    <property type="project" value="UniProtKB-KW"/>
</dbReference>
<evidence type="ECO:0000256" key="7">
    <source>
        <dbReference type="ARBA" id="ARBA00022741"/>
    </source>
</evidence>
<proteinExistence type="inferred from homology"/>
<dbReference type="InterPro" id="IPR050108">
    <property type="entry name" value="CDK"/>
</dbReference>
<dbReference type="GO" id="GO:0004693">
    <property type="term" value="F:cyclin-dependent protein serine/threonine kinase activity"/>
    <property type="evidence" value="ECO:0007669"/>
    <property type="project" value="UniProtKB-EC"/>
</dbReference>
<comment type="catalytic activity">
    <reaction evidence="13">
        <text>L-seryl-[protein] + ATP = O-phospho-L-seryl-[protein] + ADP + H(+)</text>
        <dbReference type="Rhea" id="RHEA:17989"/>
        <dbReference type="Rhea" id="RHEA-COMP:9863"/>
        <dbReference type="Rhea" id="RHEA-COMP:11604"/>
        <dbReference type="ChEBI" id="CHEBI:15378"/>
        <dbReference type="ChEBI" id="CHEBI:29999"/>
        <dbReference type="ChEBI" id="CHEBI:30616"/>
        <dbReference type="ChEBI" id="CHEBI:83421"/>
        <dbReference type="ChEBI" id="CHEBI:456216"/>
        <dbReference type="EC" id="2.7.11.22"/>
    </reaction>
</comment>
<dbReference type="GO" id="GO:0000307">
    <property type="term" value="C:cyclin-dependent protein kinase holoenzyme complex"/>
    <property type="evidence" value="ECO:0007669"/>
    <property type="project" value="TreeGrafter"/>
</dbReference>
<dbReference type="Gene3D" id="1.10.510.10">
    <property type="entry name" value="Transferase(Phosphotransferase) domain 1"/>
    <property type="match status" value="1"/>
</dbReference>
<dbReference type="PROSITE" id="PS50011">
    <property type="entry name" value="PROTEIN_KINASE_DOM"/>
    <property type="match status" value="1"/>
</dbReference>
<evidence type="ECO:0000313" key="16">
    <source>
        <dbReference type="Proteomes" id="UP001415857"/>
    </source>
</evidence>
<evidence type="ECO:0000256" key="2">
    <source>
        <dbReference type="ARBA" id="ARBA00012425"/>
    </source>
</evidence>
<evidence type="ECO:0000256" key="6">
    <source>
        <dbReference type="ARBA" id="ARBA00022679"/>
    </source>
</evidence>
<evidence type="ECO:0000259" key="14">
    <source>
        <dbReference type="PROSITE" id="PS50011"/>
    </source>
</evidence>
<dbReference type="InterPro" id="IPR000719">
    <property type="entry name" value="Prot_kinase_dom"/>
</dbReference>
<evidence type="ECO:0000313" key="15">
    <source>
        <dbReference type="EMBL" id="KAK9280084.1"/>
    </source>
</evidence>
<comment type="catalytic activity">
    <reaction evidence="12">
        <text>L-threonyl-[protein] + ATP = O-phospho-L-threonyl-[protein] + ADP + H(+)</text>
        <dbReference type="Rhea" id="RHEA:46608"/>
        <dbReference type="Rhea" id="RHEA-COMP:11060"/>
        <dbReference type="Rhea" id="RHEA-COMP:11605"/>
        <dbReference type="ChEBI" id="CHEBI:15378"/>
        <dbReference type="ChEBI" id="CHEBI:30013"/>
        <dbReference type="ChEBI" id="CHEBI:30616"/>
        <dbReference type="ChEBI" id="CHEBI:61977"/>
        <dbReference type="ChEBI" id="CHEBI:456216"/>
        <dbReference type="EC" id="2.7.11.22"/>
    </reaction>
</comment>
<dbReference type="GO" id="GO:0051445">
    <property type="term" value="P:regulation of meiotic cell cycle"/>
    <property type="evidence" value="ECO:0007669"/>
    <property type="project" value="TreeGrafter"/>
</dbReference>
<comment type="caution">
    <text evidence="15">The sequence shown here is derived from an EMBL/GenBank/DDBJ whole genome shotgun (WGS) entry which is preliminary data.</text>
</comment>
<evidence type="ECO:0000256" key="5">
    <source>
        <dbReference type="ARBA" id="ARBA00022618"/>
    </source>
</evidence>